<feature type="region of interest" description="Disordered" evidence="1">
    <location>
        <begin position="316"/>
        <end position="354"/>
    </location>
</feature>
<sequence>MDSWCRGVVCTASELGVLENLAHLLQGDEEHDGEGPLARHRGDEPLVERHHALRPHRLERAVQGPGVRRGRAGGHLHVHHPGLDHVDGVGRGGGHDARGEAGGHVRAQPVGGRAAAGQDGLLGLVVGGQLRGGDDHGAVDGERGAAPEAAHALVARHPGDGVADAAVVPAVGEREAAVGLHPHHGQVGRVADGGADAAGDEAGGDLEVQRQHAAVLLGPALLEDVVEPHPRGGVERLAQHGGRDPGEEPGGALGAQDLRADANRAGLGHRRGRVRERHGVRPGLEGERRAERGLGRRRRRGGLPLQLHPHLDEVERVGGAAGDDGGDAALDESLDAHLFPPSYNPWTNSRPAKI</sequence>
<feature type="compositionally biased region" description="Polar residues" evidence="1">
    <location>
        <begin position="344"/>
        <end position="354"/>
    </location>
</feature>
<organism evidence="2 3">
    <name type="scientific">Triticum urartu</name>
    <name type="common">Red wild einkorn</name>
    <name type="synonym">Crithodium urartu</name>
    <dbReference type="NCBI Taxonomy" id="4572"/>
    <lineage>
        <taxon>Eukaryota</taxon>
        <taxon>Viridiplantae</taxon>
        <taxon>Streptophyta</taxon>
        <taxon>Embryophyta</taxon>
        <taxon>Tracheophyta</taxon>
        <taxon>Spermatophyta</taxon>
        <taxon>Magnoliopsida</taxon>
        <taxon>Liliopsida</taxon>
        <taxon>Poales</taxon>
        <taxon>Poaceae</taxon>
        <taxon>BOP clade</taxon>
        <taxon>Pooideae</taxon>
        <taxon>Triticodae</taxon>
        <taxon>Triticeae</taxon>
        <taxon>Triticinae</taxon>
        <taxon>Triticum</taxon>
    </lineage>
</organism>
<evidence type="ECO:0000313" key="2">
    <source>
        <dbReference type="EnsemblPlants" id="TuG1812G0500003302.01.T01.cds312434"/>
    </source>
</evidence>
<reference evidence="2" key="3">
    <citation type="submission" date="2022-06" db="UniProtKB">
        <authorList>
            <consortium name="EnsemblPlants"/>
        </authorList>
    </citation>
    <scope>IDENTIFICATION</scope>
</reference>
<feature type="compositionally biased region" description="Basic and acidic residues" evidence="1">
    <location>
        <begin position="284"/>
        <end position="294"/>
    </location>
</feature>
<feature type="compositionally biased region" description="Basic residues" evidence="1">
    <location>
        <begin position="267"/>
        <end position="280"/>
    </location>
</feature>
<dbReference type="Proteomes" id="UP000015106">
    <property type="component" value="Chromosome 5"/>
</dbReference>
<reference evidence="3" key="1">
    <citation type="journal article" date="2013" name="Nature">
        <title>Draft genome of the wheat A-genome progenitor Triticum urartu.</title>
        <authorList>
            <person name="Ling H.Q."/>
            <person name="Zhao S."/>
            <person name="Liu D."/>
            <person name="Wang J."/>
            <person name="Sun H."/>
            <person name="Zhang C."/>
            <person name="Fan H."/>
            <person name="Li D."/>
            <person name="Dong L."/>
            <person name="Tao Y."/>
            <person name="Gao C."/>
            <person name="Wu H."/>
            <person name="Li Y."/>
            <person name="Cui Y."/>
            <person name="Guo X."/>
            <person name="Zheng S."/>
            <person name="Wang B."/>
            <person name="Yu K."/>
            <person name="Liang Q."/>
            <person name="Yang W."/>
            <person name="Lou X."/>
            <person name="Chen J."/>
            <person name="Feng M."/>
            <person name="Jian J."/>
            <person name="Zhang X."/>
            <person name="Luo G."/>
            <person name="Jiang Y."/>
            <person name="Liu J."/>
            <person name="Wang Z."/>
            <person name="Sha Y."/>
            <person name="Zhang B."/>
            <person name="Wu H."/>
            <person name="Tang D."/>
            <person name="Shen Q."/>
            <person name="Xue P."/>
            <person name="Zou S."/>
            <person name="Wang X."/>
            <person name="Liu X."/>
            <person name="Wang F."/>
            <person name="Yang Y."/>
            <person name="An X."/>
            <person name="Dong Z."/>
            <person name="Zhang K."/>
            <person name="Zhang X."/>
            <person name="Luo M.C."/>
            <person name="Dvorak J."/>
            <person name="Tong Y."/>
            <person name="Wang J."/>
            <person name="Yang H."/>
            <person name="Li Z."/>
            <person name="Wang D."/>
            <person name="Zhang A."/>
            <person name="Wang J."/>
        </authorList>
    </citation>
    <scope>NUCLEOTIDE SEQUENCE</scope>
    <source>
        <strain evidence="3">cv. G1812</strain>
    </source>
</reference>
<gene>
    <name evidence="2" type="primary">LOC125510010</name>
</gene>
<reference evidence="2" key="2">
    <citation type="submission" date="2018-03" db="EMBL/GenBank/DDBJ databases">
        <title>The Triticum urartu genome reveals the dynamic nature of wheat genome evolution.</title>
        <authorList>
            <person name="Ling H."/>
            <person name="Ma B."/>
            <person name="Shi X."/>
            <person name="Liu H."/>
            <person name="Dong L."/>
            <person name="Sun H."/>
            <person name="Cao Y."/>
            <person name="Gao Q."/>
            <person name="Zheng S."/>
            <person name="Li Y."/>
            <person name="Yu Y."/>
            <person name="Du H."/>
            <person name="Qi M."/>
            <person name="Li Y."/>
            <person name="Yu H."/>
            <person name="Cui Y."/>
            <person name="Wang N."/>
            <person name="Chen C."/>
            <person name="Wu H."/>
            <person name="Zhao Y."/>
            <person name="Zhang J."/>
            <person name="Li Y."/>
            <person name="Zhou W."/>
            <person name="Zhang B."/>
            <person name="Hu W."/>
            <person name="Eijk M."/>
            <person name="Tang J."/>
            <person name="Witsenboer H."/>
            <person name="Zhao S."/>
            <person name="Li Z."/>
            <person name="Zhang A."/>
            <person name="Wang D."/>
            <person name="Liang C."/>
        </authorList>
    </citation>
    <scope>NUCLEOTIDE SEQUENCE [LARGE SCALE GENOMIC DNA]</scope>
    <source>
        <strain evidence="2">cv. G1812</strain>
    </source>
</reference>
<accession>A0A8R7UHH7</accession>
<evidence type="ECO:0000313" key="3">
    <source>
        <dbReference type="Proteomes" id="UP000015106"/>
    </source>
</evidence>
<evidence type="ECO:0000256" key="1">
    <source>
        <dbReference type="SAM" id="MobiDB-lite"/>
    </source>
</evidence>
<dbReference type="Gramene" id="TuG1812G0500003302.01.T01">
    <property type="protein sequence ID" value="TuG1812G0500003302.01.T01.cds312434"/>
    <property type="gene ID" value="TuG1812G0500003302.01"/>
</dbReference>
<proteinExistence type="predicted"/>
<feature type="region of interest" description="Disordered" evidence="1">
    <location>
        <begin position="29"/>
        <end position="49"/>
    </location>
</feature>
<feature type="compositionally biased region" description="Acidic residues" evidence="1">
    <location>
        <begin position="324"/>
        <end position="333"/>
    </location>
</feature>
<feature type="compositionally biased region" description="Basic and acidic residues" evidence="1">
    <location>
        <begin position="232"/>
        <end position="246"/>
    </location>
</feature>
<dbReference type="AlphaFoldDB" id="A0A8R7UHH7"/>
<keyword evidence="3" id="KW-1185">Reference proteome</keyword>
<protein>
    <submittedName>
        <fullName evidence="2">Uncharacterized protein</fullName>
    </submittedName>
</protein>
<name>A0A8R7UHH7_TRIUA</name>
<dbReference type="EnsemblPlants" id="TuG1812G0500003302.01.T01">
    <property type="protein sequence ID" value="TuG1812G0500003302.01.T01.cds312434"/>
    <property type="gene ID" value="TuG1812G0500003302.01"/>
</dbReference>
<feature type="region of interest" description="Disordered" evidence="1">
    <location>
        <begin position="232"/>
        <end position="304"/>
    </location>
</feature>
<feature type="compositionally biased region" description="Basic and acidic residues" evidence="1">
    <location>
        <begin position="40"/>
        <end position="49"/>
    </location>
</feature>